<sequence length="46" mass="5511">MLGDFILWCKEVLRENFCIHEYEPFGIYKSYNLGAHEKCKKCGRLK</sequence>
<dbReference type="GeneID" id="26643020"/>
<dbReference type="OrthoDB" id="26602at10239"/>
<evidence type="ECO:0000313" key="1">
    <source>
        <dbReference type="EMBL" id="ALO80916.1"/>
    </source>
</evidence>
<name>A0A0S2MYG6_9CAUD</name>
<dbReference type="RefSeq" id="YP_009216635.1">
    <property type="nucleotide sequence ID" value="NC_028990.1"/>
</dbReference>
<organism evidence="1 2">
    <name type="scientific">Enterococcus phage vB_EfaS_IME196</name>
    <dbReference type="NCBI Taxonomy" id="1747289"/>
    <lineage>
        <taxon>Viruses</taxon>
        <taxon>Duplodnaviria</taxon>
        <taxon>Heunggongvirae</taxon>
        <taxon>Uroviricota</taxon>
        <taxon>Caudoviricetes</taxon>
        <taxon>Efquatrovirus</taxon>
        <taxon>Efquatrovirus IME196</taxon>
    </lineage>
</organism>
<reference evidence="1 2" key="1">
    <citation type="submission" date="2015-10" db="EMBL/GenBank/DDBJ databases">
        <authorList>
            <person name="Gilbert D.G."/>
        </authorList>
    </citation>
    <scope>NUCLEOTIDE SEQUENCE [LARGE SCALE GENOMIC DNA]</scope>
</reference>
<accession>A0A0S2MYG6</accession>
<dbReference type="EMBL" id="KT932701">
    <property type="protein sequence ID" value="ALO80916.1"/>
    <property type="molecule type" value="Genomic_DNA"/>
</dbReference>
<dbReference type="KEGG" id="vg:26643020"/>
<keyword evidence="2" id="KW-1185">Reference proteome</keyword>
<dbReference type="Proteomes" id="UP000202117">
    <property type="component" value="Segment"/>
</dbReference>
<protein>
    <submittedName>
        <fullName evidence="1">Uncharacterized protein</fullName>
    </submittedName>
</protein>
<proteinExistence type="predicted"/>
<evidence type="ECO:0000313" key="2">
    <source>
        <dbReference type="Proteomes" id="UP000202117"/>
    </source>
</evidence>